<sequence length="252" mass="27276">MISRATIVLAAVAMLTACTSPQQQRINRERVAATRFLEREGSIGDPGRVAAADFAFARMARDEGTWTAFRAYAADDAVMDAPDGFASASELLAGLDDPAEPIRWAPTNVWSSCDGTMAASLGRFIRPNGLVGDYVTIWELQSDNSYKWTYDTGTPDDPQPAPEVEEELPEDAIVVPGMTSITGRIADCQPEIGQSALPLAISGNASWASTSDDSSLTWQSTMLPDGSRYMEVFYLREGAWEQVVDLRIPAGD</sequence>
<proteinExistence type="predicted"/>
<dbReference type="RefSeq" id="WP_341674635.1">
    <property type="nucleotide sequence ID" value="NZ_JBBYHV010000002.1"/>
</dbReference>
<dbReference type="PROSITE" id="PS51257">
    <property type="entry name" value="PROKAR_LIPOPROTEIN"/>
    <property type="match status" value="1"/>
</dbReference>
<comment type="caution">
    <text evidence="1">The sequence shown here is derived from an EMBL/GenBank/DDBJ whole genome shotgun (WGS) entry which is preliminary data.</text>
</comment>
<keyword evidence="2" id="KW-1185">Reference proteome</keyword>
<accession>A0ABU9IIT3</accession>
<organism evidence="1 2">
    <name type="scientific">Aurantiacibacter gilvus</name>
    <dbReference type="NCBI Taxonomy" id="3139141"/>
    <lineage>
        <taxon>Bacteria</taxon>
        <taxon>Pseudomonadati</taxon>
        <taxon>Pseudomonadota</taxon>
        <taxon>Alphaproteobacteria</taxon>
        <taxon>Sphingomonadales</taxon>
        <taxon>Erythrobacteraceae</taxon>
        <taxon>Aurantiacibacter</taxon>
    </lineage>
</organism>
<evidence type="ECO:0000313" key="2">
    <source>
        <dbReference type="Proteomes" id="UP001497045"/>
    </source>
</evidence>
<reference evidence="1 2" key="1">
    <citation type="submission" date="2024-04" db="EMBL/GenBank/DDBJ databases">
        <title>Aurantiacibacter sp. DGU6 16S ribosomal RNA gene Genome sequencing and assembly.</title>
        <authorList>
            <person name="Park S."/>
        </authorList>
    </citation>
    <scope>NUCLEOTIDE SEQUENCE [LARGE SCALE GENOMIC DNA]</scope>
    <source>
        <strain evidence="1 2">DGU6</strain>
    </source>
</reference>
<name>A0ABU9IIT3_9SPHN</name>
<evidence type="ECO:0000313" key="1">
    <source>
        <dbReference type="EMBL" id="MEL1252100.1"/>
    </source>
</evidence>
<dbReference type="Proteomes" id="UP001497045">
    <property type="component" value="Unassembled WGS sequence"/>
</dbReference>
<gene>
    <name evidence="1" type="ORF">AAEO60_15590</name>
</gene>
<dbReference type="EMBL" id="JBBYHV010000002">
    <property type="protein sequence ID" value="MEL1252100.1"/>
    <property type="molecule type" value="Genomic_DNA"/>
</dbReference>
<protein>
    <submittedName>
        <fullName evidence="1">Uncharacterized protein</fullName>
    </submittedName>
</protein>